<gene>
    <name evidence="2" type="ORF">SAMN05661093_09139</name>
</gene>
<dbReference type="AlphaFoldDB" id="A0A1W2FU99"/>
<feature type="transmembrane region" description="Helical" evidence="1">
    <location>
        <begin position="54"/>
        <end position="72"/>
    </location>
</feature>
<keyword evidence="1" id="KW-1133">Transmembrane helix</keyword>
<evidence type="ECO:0000313" key="2">
    <source>
        <dbReference type="EMBL" id="SMD25453.1"/>
    </source>
</evidence>
<dbReference type="EMBL" id="FWXV01000011">
    <property type="protein sequence ID" value="SMD25453.1"/>
    <property type="molecule type" value="Genomic_DNA"/>
</dbReference>
<feature type="transmembrane region" description="Helical" evidence="1">
    <location>
        <begin position="21"/>
        <end position="48"/>
    </location>
</feature>
<name>A0A1W2FU99_KIBAR</name>
<reference evidence="2 3" key="1">
    <citation type="submission" date="2017-04" db="EMBL/GenBank/DDBJ databases">
        <authorList>
            <person name="Afonso C.L."/>
            <person name="Miller P.J."/>
            <person name="Scott M.A."/>
            <person name="Spackman E."/>
            <person name="Goraichik I."/>
            <person name="Dimitrov K.M."/>
            <person name="Suarez D.L."/>
            <person name="Swayne D.E."/>
        </authorList>
    </citation>
    <scope>NUCLEOTIDE SEQUENCE [LARGE SCALE GENOMIC DNA]</scope>
    <source>
        <strain evidence="2 3">DSM 43828</strain>
    </source>
</reference>
<proteinExistence type="predicted"/>
<dbReference type="OrthoDB" id="2294590at2"/>
<keyword evidence="3" id="KW-1185">Reference proteome</keyword>
<evidence type="ECO:0000256" key="1">
    <source>
        <dbReference type="SAM" id="Phobius"/>
    </source>
</evidence>
<sequence length="89" mass="9149">MSILAASFRGRLGMSRGVARALLVLGVIGLLGFAAFMIDVRGGINIAIGLFERLAIYPIVAAHVVFGVSLLASRAARTAIVPSTIPATA</sequence>
<accession>A0A1W2FU99</accession>
<evidence type="ECO:0000313" key="3">
    <source>
        <dbReference type="Proteomes" id="UP000192674"/>
    </source>
</evidence>
<organism evidence="2 3">
    <name type="scientific">Kibdelosporangium aridum</name>
    <dbReference type="NCBI Taxonomy" id="2030"/>
    <lineage>
        <taxon>Bacteria</taxon>
        <taxon>Bacillati</taxon>
        <taxon>Actinomycetota</taxon>
        <taxon>Actinomycetes</taxon>
        <taxon>Pseudonocardiales</taxon>
        <taxon>Pseudonocardiaceae</taxon>
        <taxon>Kibdelosporangium</taxon>
    </lineage>
</organism>
<protein>
    <submittedName>
        <fullName evidence="2">Uncharacterized protein</fullName>
    </submittedName>
</protein>
<dbReference type="RefSeq" id="WP_143447042.1">
    <property type="nucleotide sequence ID" value="NZ_FWXV01000011.1"/>
</dbReference>
<keyword evidence="1" id="KW-0812">Transmembrane</keyword>
<keyword evidence="1" id="KW-0472">Membrane</keyword>
<dbReference type="Proteomes" id="UP000192674">
    <property type="component" value="Unassembled WGS sequence"/>
</dbReference>